<evidence type="ECO:0000313" key="2">
    <source>
        <dbReference type="EMBL" id="KAK8977326.1"/>
    </source>
</evidence>
<name>A0ABR2NMN9_9ROSI</name>
<feature type="compositionally biased region" description="Polar residues" evidence="1">
    <location>
        <begin position="79"/>
        <end position="90"/>
    </location>
</feature>
<organism evidence="2 3">
    <name type="scientific">Hibiscus sabdariffa</name>
    <name type="common">roselle</name>
    <dbReference type="NCBI Taxonomy" id="183260"/>
    <lineage>
        <taxon>Eukaryota</taxon>
        <taxon>Viridiplantae</taxon>
        <taxon>Streptophyta</taxon>
        <taxon>Embryophyta</taxon>
        <taxon>Tracheophyta</taxon>
        <taxon>Spermatophyta</taxon>
        <taxon>Magnoliopsida</taxon>
        <taxon>eudicotyledons</taxon>
        <taxon>Gunneridae</taxon>
        <taxon>Pentapetalae</taxon>
        <taxon>rosids</taxon>
        <taxon>malvids</taxon>
        <taxon>Malvales</taxon>
        <taxon>Malvaceae</taxon>
        <taxon>Malvoideae</taxon>
        <taxon>Hibiscus</taxon>
    </lineage>
</organism>
<comment type="caution">
    <text evidence="2">The sequence shown here is derived from an EMBL/GenBank/DDBJ whole genome shotgun (WGS) entry which is preliminary data.</text>
</comment>
<proteinExistence type="predicted"/>
<keyword evidence="3" id="KW-1185">Reference proteome</keyword>
<dbReference type="EMBL" id="JBBPBN010000122">
    <property type="protein sequence ID" value="KAK8977326.1"/>
    <property type="molecule type" value="Genomic_DNA"/>
</dbReference>
<feature type="region of interest" description="Disordered" evidence="1">
    <location>
        <begin position="79"/>
        <end position="99"/>
    </location>
</feature>
<gene>
    <name evidence="2" type="ORF">V6N11_030645</name>
</gene>
<dbReference type="Proteomes" id="UP001396334">
    <property type="component" value="Unassembled WGS sequence"/>
</dbReference>
<accession>A0ABR2NMN9</accession>
<sequence>MSTLLRVIIECWFEGGEAVVLSACEELAAVVGGLTQAAGKSSLLSIRATVESFCSETCGLGISAMSPVREELAVGCSTTTKSEVGGTTESPGCDEAEMV</sequence>
<evidence type="ECO:0000256" key="1">
    <source>
        <dbReference type="SAM" id="MobiDB-lite"/>
    </source>
</evidence>
<reference evidence="2 3" key="1">
    <citation type="journal article" date="2024" name="G3 (Bethesda)">
        <title>Genome assembly of Hibiscus sabdariffa L. provides insights into metabolisms of medicinal natural products.</title>
        <authorList>
            <person name="Kim T."/>
        </authorList>
    </citation>
    <scope>NUCLEOTIDE SEQUENCE [LARGE SCALE GENOMIC DNA]</scope>
    <source>
        <strain evidence="2">TK-2024</strain>
        <tissue evidence="2">Old leaves</tissue>
    </source>
</reference>
<protein>
    <submittedName>
        <fullName evidence="2">Uncharacterized protein</fullName>
    </submittedName>
</protein>
<evidence type="ECO:0000313" key="3">
    <source>
        <dbReference type="Proteomes" id="UP001396334"/>
    </source>
</evidence>